<dbReference type="Gene3D" id="3.40.50.150">
    <property type="entry name" value="Vaccinia Virus protein VP39"/>
    <property type="match status" value="1"/>
</dbReference>
<evidence type="ECO:0000313" key="2">
    <source>
        <dbReference type="EMBL" id="CAD8296667.1"/>
    </source>
</evidence>
<proteinExistence type="predicted"/>
<dbReference type="EMBL" id="HBEC01029496">
    <property type="protein sequence ID" value="CAD8296667.1"/>
    <property type="molecule type" value="Transcribed_RNA"/>
</dbReference>
<dbReference type="GO" id="GO:0008168">
    <property type="term" value="F:methyltransferase activity"/>
    <property type="evidence" value="ECO:0007669"/>
    <property type="project" value="TreeGrafter"/>
</dbReference>
<dbReference type="CDD" id="cd02440">
    <property type="entry name" value="AdoMet_MTases"/>
    <property type="match status" value="1"/>
</dbReference>
<dbReference type="InterPro" id="IPR041698">
    <property type="entry name" value="Methyltransf_25"/>
</dbReference>
<dbReference type="InterPro" id="IPR029063">
    <property type="entry name" value="SAM-dependent_MTases_sf"/>
</dbReference>
<evidence type="ECO:0000259" key="1">
    <source>
        <dbReference type="Pfam" id="PF13649"/>
    </source>
</evidence>
<dbReference type="PANTHER" id="PTHR43591">
    <property type="entry name" value="METHYLTRANSFERASE"/>
    <property type="match status" value="1"/>
</dbReference>
<feature type="domain" description="Methyltransferase" evidence="1">
    <location>
        <begin position="108"/>
        <end position="203"/>
    </location>
</feature>
<dbReference type="Pfam" id="PF13649">
    <property type="entry name" value="Methyltransf_25"/>
    <property type="match status" value="1"/>
</dbReference>
<reference evidence="2" key="1">
    <citation type="submission" date="2021-01" db="EMBL/GenBank/DDBJ databases">
        <authorList>
            <person name="Corre E."/>
            <person name="Pelletier E."/>
            <person name="Niang G."/>
            <person name="Scheremetjew M."/>
            <person name="Finn R."/>
            <person name="Kale V."/>
            <person name="Holt S."/>
            <person name="Cochrane G."/>
            <person name="Meng A."/>
            <person name="Brown T."/>
            <person name="Cohen L."/>
        </authorList>
    </citation>
    <scope>NUCLEOTIDE SEQUENCE</scope>
    <source>
        <strain evidence="2">CCMP219</strain>
    </source>
</reference>
<accession>A0A7R9YZ01</accession>
<gene>
    <name evidence="2" type="ORF">CEUR00632_LOCUS13636</name>
</gene>
<dbReference type="SUPFAM" id="SSF53335">
    <property type="entry name" value="S-adenosyl-L-methionine-dependent methyltransferases"/>
    <property type="match status" value="1"/>
</dbReference>
<sequence length="341" mass="35844">MRMVRTLLSAHRCAQLGAFRAAAALPPCRAGGVAQSAACPRSATMRRCSGGWSRGVSAAAAAAKPADFGGEVAALYETWFRQAAPSWETHVDALRRLSGGRDGWPAAILDVASGPGQPAMRLAEAFPSATVTATDVSPDMVAKARAHAAAVGVALTCRELDMQRMDGIVDGSVDAVSINYGLMFAADLPLALSEVKRVLAPGGVLTATVWTEMPVVPFVGRVMTRVLGRAPPPPPINPMSLAEPGSLDGPLAAAGFEVLDDRRCPLDFELPRGDEEAAWKLATIMVNATLREMHESGEHGNVWGKAREAALAELQAWKTADGAYKVPTATYRLVVARKPAA</sequence>
<name>A0A7R9YZ01_9CHLO</name>
<dbReference type="PANTHER" id="PTHR43591:SF24">
    <property type="entry name" value="2-METHOXY-6-POLYPRENYL-1,4-BENZOQUINOL METHYLASE, MITOCHONDRIAL"/>
    <property type="match status" value="1"/>
</dbReference>
<protein>
    <recommendedName>
        <fullName evidence="1">Methyltransferase domain-containing protein</fullName>
    </recommendedName>
</protein>
<organism evidence="2">
    <name type="scientific">Chlamydomonas euryale</name>
    <dbReference type="NCBI Taxonomy" id="1486919"/>
    <lineage>
        <taxon>Eukaryota</taxon>
        <taxon>Viridiplantae</taxon>
        <taxon>Chlorophyta</taxon>
        <taxon>core chlorophytes</taxon>
        <taxon>Chlorophyceae</taxon>
        <taxon>CS clade</taxon>
        <taxon>Chlamydomonadales</taxon>
        <taxon>Chlamydomonadaceae</taxon>
        <taxon>Chlamydomonas</taxon>
    </lineage>
</organism>
<dbReference type="AlphaFoldDB" id="A0A7R9YZ01"/>